<evidence type="ECO:0000313" key="3">
    <source>
        <dbReference type="Proteomes" id="UP000887566"/>
    </source>
</evidence>
<proteinExistence type="predicted"/>
<keyword evidence="3" id="KW-1185">Reference proteome</keyword>
<evidence type="ECO:0000256" key="1">
    <source>
        <dbReference type="ARBA" id="ARBA00022900"/>
    </source>
</evidence>
<evidence type="ECO:0000256" key="2">
    <source>
        <dbReference type="SAM" id="SignalP"/>
    </source>
</evidence>
<dbReference type="Gene3D" id="2.10.25.10">
    <property type="entry name" value="Laminin"/>
    <property type="match status" value="1"/>
</dbReference>
<dbReference type="WBParaSite" id="PSAMB.scaffold1397size32043.g12920.t1">
    <property type="protein sequence ID" value="PSAMB.scaffold1397size32043.g12920.t1"/>
    <property type="gene ID" value="PSAMB.scaffold1397size32043.g12920"/>
</dbReference>
<feature type="signal peptide" evidence="2">
    <location>
        <begin position="1"/>
        <end position="20"/>
    </location>
</feature>
<dbReference type="InterPro" id="IPR036084">
    <property type="entry name" value="Ser_inhib-like_sf"/>
</dbReference>
<protein>
    <submittedName>
        <fullName evidence="4">TIL domain-containing protein</fullName>
    </submittedName>
</protein>
<dbReference type="GO" id="GO:0004867">
    <property type="term" value="F:serine-type endopeptidase inhibitor activity"/>
    <property type="evidence" value="ECO:0007669"/>
    <property type="project" value="UniProtKB-KW"/>
</dbReference>
<organism evidence="3 4">
    <name type="scientific">Plectus sambesii</name>
    <dbReference type="NCBI Taxonomy" id="2011161"/>
    <lineage>
        <taxon>Eukaryota</taxon>
        <taxon>Metazoa</taxon>
        <taxon>Ecdysozoa</taxon>
        <taxon>Nematoda</taxon>
        <taxon>Chromadorea</taxon>
        <taxon>Plectida</taxon>
        <taxon>Plectina</taxon>
        <taxon>Plectoidea</taxon>
        <taxon>Plectidae</taxon>
        <taxon>Plectus</taxon>
    </lineage>
</organism>
<dbReference type="SUPFAM" id="SSF57567">
    <property type="entry name" value="Serine protease inhibitors"/>
    <property type="match status" value="1"/>
</dbReference>
<sequence>MSLRVAIAMVVLMAVNYASAGPRQKRQLVLCPINSELRKCETPQTDIGCEVACPTLASPKCNPTFCLNAKGTRFNGECRCKQGFMRDANNICIAAETCPPVQPVPA</sequence>
<evidence type="ECO:0000313" key="4">
    <source>
        <dbReference type="WBParaSite" id="PSAMB.scaffold1397size32043.g12920.t1"/>
    </source>
</evidence>
<keyword evidence="2" id="KW-0732">Signal</keyword>
<name>A0A914UZL3_9BILA</name>
<accession>A0A914UZL3</accession>
<reference evidence="4" key="1">
    <citation type="submission" date="2022-11" db="UniProtKB">
        <authorList>
            <consortium name="WormBaseParasite"/>
        </authorList>
    </citation>
    <scope>IDENTIFICATION</scope>
</reference>
<dbReference type="Proteomes" id="UP000887566">
    <property type="component" value="Unplaced"/>
</dbReference>
<keyword evidence="1" id="KW-0722">Serine protease inhibitor</keyword>
<dbReference type="AlphaFoldDB" id="A0A914UZL3"/>
<feature type="chain" id="PRO_5037664277" evidence="2">
    <location>
        <begin position="21"/>
        <end position="106"/>
    </location>
</feature>
<keyword evidence="1" id="KW-0646">Protease inhibitor</keyword>